<comment type="caution">
    <text evidence="7">The sequence shown here is derived from an EMBL/GenBank/DDBJ whole genome shotgun (WGS) entry which is preliminary data.</text>
</comment>
<keyword evidence="2" id="KW-0762">Sugar transport</keyword>
<dbReference type="OrthoDB" id="9805029at2"/>
<evidence type="ECO:0000259" key="6">
    <source>
        <dbReference type="PROSITE" id="PS50893"/>
    </source>
</evidence>
<gene>
    <name evidence="7" type="ORF">AVO45_16260</name>
</gene>
<dbReference type="CDD" id="cd03216">
    <property type="entry name" value="ABC_Carb_Monos_I"/>
    <property type="match status" value="1"/>
</dbReference>
<dbReference type="PANTHER" id="PTHR43790">
    <property type="entry name" value="CARBOHYDRATE TRANSPORT ATP-BINDING PROTEIN MG119-RELATED"/>
    <property type="match status" value="1"/>
</dbReference>
<organism evidence="7 8">
    <name type="scientific">Ruegeria marisrubri</name>
    <dbReference type="NCBI Taxonomy" id="1685379"/>
    <lineage>
        <taxon>Bacteria</taxon>
        <taxon>Pseudomonadati</taxon>
        <taxon>Pseudomonadota</taxon>
        <taxon>Alphaproteobacteria</taxon>
        <taxon>Rhodobacterales</taxon>
        <taxon>Roseobacteraceae</taxon>
        <taxon>Ruegeria</taxon>
    </lineage>
</organism>
<dbReference type="PANTHER" id="PTHR43790:SF9">
    <property type="entry name" value="GALACTOFURANOSE TRANSPORTER ATP-BINDING PROTEIN YTFR"/>
    <property type="match status" value="1"/>
</dbReference>
<dbReference type="InterPro" id="IPR003593">
    <property type="entry name" value="AAA+_ATPase"/>
</dbReference>
<dbReference type="SMART" id="SM00382">
    <property type="entry name" value="AAA"/>
    <property type="match status" value="1"/>
</dbReference>
<feature type="domain" description="ABC transporter" evidence="6">
    <location>
        <begin position="6"/>
        <end position="240"/>
    </location>
</feature>
<dbReference type="Pfam" id="PF00005">
    <property type="entry name" value="ABC_tran"/>
    <property type="match status" value="2"/>
</dbReference>
<dbReference type="PROSITE" id="PS50893">
    <property type="entry name" value="ABC_TRANSPORTER_2"/>
    <property type="match status" value="2"/>
</dbReference>
<feature type="domain" description="ABC transporter" evidence="6">
    <location>
        <begin position="258"/>
        <end position="503"/>
    </location>
</feature>
<evidence type="ECO:0000313" key="7">
    <source>
        <dbReference type="EMBL" id="KUJ85309.1"/>
    </source>
</evidence>
<keyword evidence="4" id="KW-0547">Nucleotide-binding</keyword>
<dbReference type="AlphaFoldDB" id="A0A0X3UBR9"/>
<dbReference type="Gene3D" id="3.40.50.300">
    <property type="entry name" value="P-loop containing nucleotide triphosphate hydrolases"/>
    <property type="match status" value="2"/>
</dbReference>
<dbReference type="STRING" id="1685379.AVO45_16260"/>
<accession>A0A0X3UBR9</accession>
<protein>
    <submittedName>
        <fullName evidence="7">ATPase</fullName>
    </submittedName>
</protein>
<evidence type="ECO:0000256" key="2">
    <source>
        <dbReference type="ARBA" id="ARBA00022597"/>
    </source>
</evidence>
<evidence type="ECO:0000256" key="5">
    <source>
        <dbReference type="ARBA" id="ARBA00022840"/>
    </source>
</evidence>
<keyword evidence="8" id="KW-1185">Reference proteome</keyword>
<dbReference type="Proteomes" id="UP000053791">
    <property type="component" value="Unassembled WGS sequence"/>
</dbReference>
<sequence length="508" mass="55758">MGGTALSLRGISKLFGTFRALDQVDMQIENGTVHAILGENGAGKTTLMNILFGLYQPEEGQISLRGTATTIPSPRHAMDMGIGMIHQHFMLVDSLTVAENVALGLPGQGMTLDLDRIADRLAQLSAEYDFDIDPHQEVWKLPIGMRQRVEILKVLFRDADIIILDEPTSVLAPNEIASFLDGLRRLRALGKTVIFITHKLDEVEAVADNVTILQHGRVSAEVRVAESNAKDMARLMVGREVVHDKMDRGDSKPGEVIFRADGLRARDQRGIEALKGVSIEIRAGEVLGIAGVDGNGQAELANVVAGLMAPEAGTVTIDGVDVTTSSAHARRHRNRLSYVPEDRHHTGLVLDFTIAQNAMMRDFNVPPFSKWGIINTSQVRKTARDWVDRYDVRMRSIDQKVRFLSGGNQQKLIFAREVECDPRVFVVMQPCKGLDVGAIEAVQRTVMRERAEGKAILYISTELEHIMTVADRIAVMCAGEITGTLTPDEVTDERIGALMGGLSEKEAV</sequence>
<name>A0A0X3UBR9_9RHOB</name>
<evidence type="ECO:0000256" key="1">
    <source>
        <dbReference type="ARBA" id="ARBA00022448"/>
    </source>
</evidence>
<dbReference type="InterPro" id="IPR017871">
    <property type="entry name" value="ABC_transporter-like_CS"/>
</dbReference>
<dbReference type="GO" id="GO:0005524">
    <property type="term" value="F:ATP binding"/>
    <property type="evidence" value="ECO:0007669"/>
    <property type="project" value="UniProtKB-KW"/>
</dbReference>
<keyword evidence="5" id="KW-0067">ATP-binding</keyword>
<dbReference type="RefSeq" id="WP_068344838.1">
    <property type="nucleotide sequence ID" value="NZ_LQBQ01000002.1"/>
</dbReference>
<evidence type="ECO:0000256" key="3">
    <source>
        <dbReference type="ARBA" id="ARBA00022737"/>
    </source>
</evidence>
<dbReference type="PROSITE" id="PS00211">
    <property type="entry name" value="ABC_TRANSPORTER_1"/>
    <property type="match status" value="1"/>
</dbReference>
<reference evidence="7 8" key="1">
    <citation type="submission" date="2015-12" db="EMBL/GenBank/DDBJ databases">
        <authorList>
            <person name="Shamseldin A."/>
            <person name="Moawad H."/>
            <person name="Abd El-Rahim W.M."/>
            <person name="Sadowsky M.J."/>
        </authorList>
    </citation>
    <scope>NUCLEOTIDE SEQUENCE [LARGE SCALE GENOMIC DNA]</scope>
    <source>
        <strain evidence="7 8">ZGT118</strain>
    </source>
</reference>
<dbReference type="GO" id="GO:0016887">
    <property type="term" value="F:ATP hydrolysis activity"/>
    <property type="evidence" value="ECO:0007669"/>
    <property type="project" value="InterPro"/>
</dbReference>
<dbReference type="SUPFAM" id="SSF52540">
    <property type="entry name" value="P-loop containing nucleoside triphosphate hydrolases"/>
    <property type="match status" value="2"/>
</dbReference>
<dbReference type="InterPro" id="IPR050107">
    <property type="entry name" value="ABC_carbohydrate_import_ATPase"/>
</dbReference>
<evidence type="ECO:0000256" key="4">
    <source>
        <dbReference type="ARBA" id="ARBA00022741"/>
    </source>
</evidence>
<dbReference type="EMBL" id="LQBQ01000002">
    <property type="protein sequence ID" value="KUJ85309.1"/>
    <property type="molecule type" value="Genomic_DNA"/>
</dbReference>
<dbReference type="CDD" id="cd03215">
    <property type="entry name" value="ABC_Carb_Monos_II"/>
    <property type="match status" value="1"/>
</dbReference>
<dbReference type="InterPro" id="IPR003439">
    <property type="entry name" value="ABC_transporter-like_ATP-bd"/>
</dbReference>
<evidence type="ECO:0000313" key="8">
    <source>
        <dbReference type="Proteomes" id="UP000053791"/>
    </source>
</evidence>
<keyword evidence="1" id="KW-0813">Transport</keyword>
<dbReference type="InterPro" id="IPR027417">
    <property type="entry name" value="P-loop_NTPase"/>
</dbReference>
<proteinExistence type="predicted"/>
<keyword evidence="3" id="KW-0677">Repeat</keyword>